<dbReference type="GO" id="GO:0006508">
    <property type="term" value="P:proteolysis"/>
    <property type="evidence" value="ECO:0007669"/>
    <property type="project" value="InterPro"/>
</dbReference>
<reference evidence="4 5" key="1">
    <citation type="submission" date="2019-11" db="EMBL/GenBank/DDBJ databases">
        <authorList>
            <person name="Holert J."/>
        </authorList>
    </citation>
    <scope>NUCLEOTIDE SEQUENCE [LARGE SCALE GENOMIC DNA]</scope>
    <source>
        <strain evidence="3">BC3_2A</strain>
        <strain evidence="2">SB11_1A</strain>
    </source>
</reference>
<dbReference type="CDD" id="cd14847">
    <property type="entry name" value="DD-carboxypeptidase_like"/>
    <property type="match status" value="1"/>
</dbReference>
<dbReference type="EMBL" id="CACSIM010000002">
    <property type="protein sequence ID" value="CAA0098849.1"/>
    <property type="molecule type" value="Genomic_DNA"/>
</dbReference>
<organism evidence="3 5">
    <name type="scientific">Zhongshania aliphaticivorans</name>
    <dbReference type="NCBI Taxonomy" id="1470434"/>
    <lineage>
        <taxon>Bacteria</taxon>
        <taxon>Pseudomonadati</taxon>
        <taxon>Pseudomonadota</taxon>
        <taxon>Gammaproteobacteria</taxon>
        <taxon>Cellvibrionales</taxon>
        <taxon>Spongiibacteraceae</taxon>
        <taxon>Zhongshania</taxon>
    </lineage>
</organism>
<evidence type="ECO:0000313" key="3">
    <source>
        <dbReference type="EMBL" id="CAA0098849.1"/>
    </source>
</evidence>
<evidence type="ECO:0000313" key="5">
    <source>
        <dbReference type="Proteomes" id="UP000439591"/>
    </source>
</evidence>
<dbReference type="PANTHER" id="PTHR34385">
    <property type="entry name" value="D-ALANYL-D-ALANINE CARBOXYPEPTIDASE"/>
    <property type="match status" value="1"/>
</dbReference>
<dbReference type="Proteomes" id="UP000435877">
    <property type="component" value="Unassembled WGS sequence"/>
</dbReference>
<keyword evidence="4" id="KW-1185">Reference proteome</keyword>
<evidence type="ECO:0000259" key="1">
    <source>
        <dbReference type="Pfam" id="PF02557"/>
    </source>
</evidence>
<dbReference type="InterPro" id="IPR052179">
    <property type="entry name" value="DD-CPase-like"/>
</dbReference>
<dbReference type="GO" id="GO:0008233">
    <property type="term" value="F:peptidase activity"/>
    <property type="evidence" value="ECO:0007669"/>
    <property type="project" value="InterPro"/>
</dbReference>
<name>A0A5S9P5U0_9GAMM</name>
<dbReference type="Pfam" id="PF02557">
    <property type="entry name" value="VanY"/>
    <property type="match status" value="1"/>
</dbReference>
<evidence type="ECO:0000313" key="4">
    <source>
        <dbReference type="Proteomes" id="UP000435877"/>
    </source>
</evidence>
<dbReference type="Gene3D" id="3.30.1380.10">
    <property type="match status" value="1"/>
</dbReference>
<protein>
    <recommendedName>
        <fullName evidence="1">D-alanyl-D-alanine carboxypeptidase-like core domain-containing protein</fullName>
    </recommendedName>
</protein>
<dbReference type="SUPFAM" id="SSF55166">
    <property type="entry name" value="Hedgehog/DD-peptidase"/>
    <property type="match status" value="1"/>
</dbReference>
<dbReference type="InterPro" id="IPR009045">
    <property type="entry name" value="Zn_M74/Hedgehog-like"/>
</dbReference>
<evidence type="ECO:0000313" key="2">
    <source>
        <dbReference type="EMBL" id="CAA0091477.1"/>
    </source>
</evidence>
<proteinExistence type="predicted"/>
<dbReference type="InterPro" id="IPR003709">
    <property type="entry name" value="VanY-like_core_dom"/>
</dbReference>
<dbReference type="OrthoDB" id="9792074at2"/>
<dbReference type="EMBL" id="CACSIK010000001">
    <property type="protein sequence ID" value="CAA0091477.1"/>
    <property type="molecule type" value="Genomic_DNA"/>
</dbReference>
<gene>
    <name evidence="2" type="ORF">IHBHHGIJ_02158</name>
    <name evidence="3" type="ORF">KFEGEMFD_01760</name>
</gene>
<dbReference type="PANTHER" id="PTHR34385:SF1">
    <property type="entry name" value="PEPTIDOGLYCAN L-ALANYL-D-GLUTAMATE ENDOPEPTIDASE CWLK"/>
    <property type="match status" value="1"/>
</dbReference>
<dbReference type="RefSeq" id="WP_159268741.1">
    <property type="nucleotide sequence ID" value="NZ_CACSIM010000002.1"/>
</dbReference>
<feature type="domain" description="D-alanyl-D-alanine carboxypeptidase-like core" evidence="1">
    <location>
        <begin position="30"/>
        <end position="186"/>
    </location>
</feature>
<dbReference type="AlphaFoldDB" id="A0A5S9P5U0"/>
<dbReference type="Proteomes" id="UP000439591">
    <property type="component" value="Unassembled WGS sequence"/>
</dbReference>
<sequence>MLNRHHKEVSQDLVLGFDESVMATLDGVLVHRGIVDSFTALKAQAADAGFDLRLVSGFRSFDRQLAIWNAKASGQRALLDDQGEVLDWAALSDLEVVMAILRWSALPGASRHHWGTDIDVYDAAAVAPDYQVQLTPAEVADDGVFGPLHRWLDREFAEERGHGFFRPYNVDRGGIAPERWHLSYAPLSAQCDLAMQAELLQVALEQREDVYLKEVILKELANIYQRFVVVPTSCYPSPYADMLRERDLV</sequence>
<accession>A0A5S9P5U0</accession>